<proteinExistence type="predicted"/>
<comment type="caution">
    <text evidence="1">The sequence shown here is derived from an EMBL/GenBank/DDBJ whole genome shotgun (WGS) entry which is preliminary data.</text>
</comment>
<keyword evidence="2" id="KW-1185">Reference proteome</keyword>
<organism evidence="1 2">
    <name type="scientific">Scortum barcoo</name>
    <name type="common">barcoo grunter</name>
    <dbReference type="NCBI Taxonomy" id="214431"/>
    <lineage>
        <taxon>Eukaryota</taxon>
        <taxon>Metazoa</taxon>
        <taxon>Chordata</taxon>
        <taxon>Craniata</taxon>
        <taxon>Vertebrata</taxon>
        <taxon>Euteleostomi</taxon>
        <taxon>Actinopterygii</taxon>
        <taxon>Neopterygii</taxon>
        <taxon>Teleostei</taxon>
        <taxon>Neoteleostei</taxon>
        <taxon>Acanthomorphata</taxon>
        <taxon>Eupercaria</taxon>
        <taxon>Centrarchiformes</taxon>
        <taxon>Terapontoidei</taxon>
        <taxon>Terapontidae</taxon>
        <taxon>Scortum</taxon>
    </lineage>
</organism>
<evidence type="ECO:0000313" key="1">
    <source>
        <dbReference type="EMBL" id="KAI3351374.1"/>
    </source>
</evidence>
<evidence type="ECO:0000313" key="2">
    <source>
        <dbReference type="Proteomes" id="UP000831701"/>
    </source>
</evidence>
<dbReference type="EMBL" id="CM041554">
    <property type="protein sequence ID" value="KAI3351374.1"/>
    <property type="molecule type" value="Genomic_DNA"/>
</dbReference>
<name>A0ACB8V782_9TELE</name>
<sequence>MPRIAPPFVAPALQPQYGFLTSTGCEIEILGVRPSFCEEYVYNPSEKNLTDSIENALSVLRSGQAGMAAIYYEKIDVEGHHFGPDSHQVRTAVRQLDLAMQMLNSKIKEKNMVKQLNIMLFSDHGMTNIQWMEKVIELDKYINMSDTVKMMDRGPVVSLWPKDNKYQEDSFFRP</sequence>
<accession>A0ACB8V782</accession>
<dbReference type="Proteomes" id="UP000831701">
    <property type="component" value="Chromosome 24"/>
</dbReference>
<reference evidence="1" key="1">
    <citation type="submission" date="2022-04" db="EMBL/GenBank/DDBJ databases">
        <title>Jade perch genome.</title>
        <authorList>
            <person name="Chao B."/>
        </authorList>
    </citation>
    <scope>NUCLEOTIDE SEQUENCE</scope>
    <source>
        <strain evidence="1">CB-2022</strain>
    </source>
</reference>
<protein>
    <submittedName>
        <fullName evidence="1">Uncharacterized protein</fullName>
    </submittedName>
</protein>
<gene>
    <name evidence="1" type="ORF">L3Q82_005916</name>
</gene>